<name>A0A8E0NAY5_9CAUL</name>
<comment type="caution">
    <text evidence="2">The sequence shown here is derived from an EMBL/GenBank/DDBJ whole genome shotgun (WGS) entry which is preliminary data.</text>
</comment>
<feature type="domain" description="Tlde1" evidence="1">
    <location>
        <begin position="75"/>
        <end position="156"/>
    </location>
</feature>
<evidence type="ECO:0000259" key="1">
    <source>
        <dbReference type="Pfam" id="PF10908"/>
    </source>
</evidence>
<protein>
    <recommendedName>
        <fullName evidence="1">Tlde1 domain-containing protein</fullName>
    </recommendedName>
</protein>
<proteinExistence type="predicted"/>
<dbReference type="AlphaFoldDB" id="A0A8E0NAY5"/>
<dbReference type="RefSeq" id="WP_021697077.1">
    <property type="nucleotide sequence ID" value="NZ_BATC01000015.1"/>
</dbReference>
<organism evidence="2 3">
    <name type="scientific">Brevundimonas abyssalis TAR-001</name>
    <dbReference type="NCBI Taxonomy" id="1391729"/>
    <lineage>
        <taxon>Bacteria</taxon>
        <taxon>Pseudomonadati</taxon>
        <taxon>Pseudomonadota</taxon>
        <taxon>Alphaproteobacteria</taxon>
        <taxon>Caulobacterales</taxon>
        <taxon>Caulobacteraceae</taxon>
        <taxon>Brevundimonas</taxon>
    </lineage>
</organism>
<dbReference type="Proteomes" id="UP000016569">
    <property type="component" value="Unassembled WGS sequence"/>
</dbReference>
<gene>
    <name evidence="2" type="ORF">MBEBAB_1231</name>
</gene>
<evidence type="ECO:0000313" key="3">
    <source>
        <dbReference type="Proteomes" id="UP000016569"/>
    </source>
</evidence>
<accession>A0A8E0NAY5</accession>
<evidence type="ECO:0000313" key="2">
    <source>
        <dbReference type="EMBL" id="GAD58981.1"/>
    </source>
</evidence>
<keyword evidence="3" id="KW-1185">Reference proteome</keyword>
<dbReference type="EMBL" id="BATC01000015">
    <property type="protein sequence ID" value="GAD58981.1"/>
    <property type="molecule type" value="Genomic_DNA"/>
</dbReference>
<dbReference type="Pfam" id="PF10908">
    <property type="entry name" value="Tlde1_dom"/>
    <property type="match status" value="1"/>
</dbReference>
<dbReference type="InterPro" id="IPR021225">
    <property type="entry name" value="Tlde1_dom"/>
</dbReference>
<sequence length="172" mass="18458">MRAPDARALQATLGSLGLYSGDLDGVWGPLSQAAFDALVEGFRRCRPAPRLNRSMGWSWDQSEGALYFDGRWVARGYSGRGEGRNNPAMEAVRGVGPIPAGRWRIGPPRTSTRTGPHIMDLTPIGHDAHGRSAFQIHGDNATGDASSGCIVLPRAYRERISGGAFSVLEVTP</sequence>
<reference evidence="3" key="1">
    <citation type="journal article" date="2013" name="Genome Announc.">
        <title>Draft Genome Sequence of the Dimorphic Prosthecate Bacterium Brevundimonas abyssalis TAR-001T.</title>
        <authorList>
            <person name="Tsubouchi T."/>
            <person name="Nishi S."/>
            <person name="Usui K."/>
            <person name="Shimane Y."/>
            <person name="Takaki Y."/>
            <person name="Maruyama T."/>
            <person name="Hatada Y."/>
        </authorList>
    </citation>
    <scope>NUCLEOTIDE SEQUENCE [LARGE SCALE GENOMIC DNA]</scope>
    <source>
        <strain evidence="3">TAR-001</strain>
    </source>
</reference>